<feature type="chain" id="PRO_5043272695" evidence="1">
    <location>
        <begin position="20"/>
        <end position="128"/>
    </location>
</feature>
<comment type="caution">
    <text evidence="2">The sequence shown here is derived from an EMBL/GenBank/DDBJ whole genome shotgun (WGS) entry which is preliminary data.</text>
</comment>
<dbReference type="EMBL" id="CAMXCT010004849">
    <property type="protein sequence ID" value="CAI4010541.1"/>
    <property type="molecule type" value="Genomic_DNA"/>
</dbReference>
<dbReference type="OrthoDB" id="463556at2759"/>
<feature type="non-terminal residue" evidence="2">
    <location>
        <position position="1"/>
    </location>
</feature>
<proteinExistence type="predicted"/>
<accession>A0A9P1GE20</accession>
<keyword evidence="1" id="KW-0732">Signal</keyword>
<dbReference type="Proteomes" id="UP001152797">
    <property type="component" value="Unassembled WGS sequence"/>
</dbReference>
<protein>
    <submittedName>
        <fullName evidence="2">Uncharacterized protein</fullName>
    </submittedName>
</protein>
<feature type="signal peptide" evidence="1">
    <location>
        <begin position="1"/>
        <end position="19"/>
    </location>
</feature>
<evidence type="ECO:0000313" key="2">
    <source>
        <dbReference type="EMBL" id="CAI4010541.1"/>
    </source>
</evidence>
<organism evidence="2">
    <name type="scientific">Cladocopium goreaui</name>
    <dbReference type="NCBI Taxonomy" id="2562237"/>
    <lineage>
        <taxon>Eukaryota</taxon>
        <taxon>Sar</taxon>
        <taxon>Alveolata</taxon>
        <taxon>Dinophyceae</taxon>
        <taxon>Suessiales</taxon>
        <taxon>Symbiodiniaceae</taxon>
        <taxon>Cladocopium</taxon>
    </lineage>
</organism>
<evidence type="ECO:0000256" key="1">
    <source>
        <dbReference type="SAM" id="SignalP"/>
    </source>
</evidence>
<name>A0A9P1GE20_9DINO</name>
<reference evidence="2" key="1">
    <citation type="submission" date="2022-10" db="EMBL/GenBank/DDBJ databases">
        <authorList>
            <person name="Chen Y."/>
            <person name="Dougan E. K."/>
            <person name="Chan C."/>
            <person name="Rhodes N."/>
            <person name="Thang M."/>
        </authorList>
    </citation>
    <scope>NUCLEOTIDE SEQUENCE</scope>
</reference>
<dbReference type="AlphaFoldDB" id="A0A9P1GE20"/>
<gene>
    <name evidence="2" type="ORF">C1SCF055_LOCUS35807</name>
</gene>
<evidence type="ECO:0000313" key="3">
    <source>
        <dbReference type="EMBL" id="CAL4797853.1"/>
    </source>
</evidence>
<reference evidence="3 4" key="2">
    <citation type="submission" date="2024-05" db="EMBL/GenBank/DDBJ databases">
        <authorList>
            <person name="Chen Y."/>
            <person name="Shah S."/>
            <person name="Dougan E. K."/>
            <person name="Thang M."/>
            <person name="Chan C."/>
        </authorList>
    </citation>
    <scope>NUCLEOTIDE SEQUENCE [LARGE SCALE GENOMIC DNA]</scope>
</reference>
<dbReference type="EMBL" id="CAMXCT030004849">
    <property type="protein sequence ID" value="CAL4797853.1"/>
    <property type="molecule type" value="Genomic_DNA"/>
</dbReference>
<dbReference type="EMBL" id="CAMXCT020004849">
    <property type="protein sequence ID" value="CAL1163916.1"/>
    <property type="molecule type" value="Genomic_DNA"/>
</dbReference>
<sequence>PNFWTKTVQLLLLFSGGLGVHHRFVMDTVKTASVRAYVDSAWLNPGITTDELRYEKQQLTDARRKRCTLGFKERMEADAECKQAYQQVMDMRKNELQRKALDQMVANMRPAPELRAPKVICHNPRGAK</sequence>
<evidence type="ECO:0000313" key="4">
    <source>
        <dbReference type="Proteomes" id="UP001152797"/>
    </source>
</evidence>
<keyword evidence="4" id="KW-1185">Reference proteome</keyword>